<proteinExistence type="predicted"/>
<dbReference type="Gene3D" id="3.40.50.2000">
    <property type="entry name" value="Glycogen Phosphorylase B"/>
    <property type="match status" value="2"/>
</dbReference>
<dbReference type="PANTHER" id="PTHR46401:SF2">
    <property type="entry name" value="GLYCOSYLTRANSFERASE WBBK-RELATED"/>
    <property type="match status" value="1"/>
</dbReference>
<dbReference type="PANTHER" id="PTHR46401">
    <property type="entry name" value="GLYCOSYLTRANSFERASE WBBK-RELATED"/>
    <property type="match status" value="1"/>
</dbReference>
<dbReference type="Proteomes" id="UP000559885">
    <property type="component" value="Unassembled WGS sequence"/>
</dbReference>
<dbReference type="AlphaFoldDB" id="A0A841ZPC3"/>
<comment type="caution">
    <text evidence="2">The sequence shown here is derived from an EMBL/GenBank/DDBJ whole genome shotgun (WGS) entry which is preliminary data.</text>
</comment>
<gene>
    <name evidence="2" type="ORF">HB912_06605</name>
</gene>
<protein>
    <submittedName>
        <fullName evidence="2">Glycosyltransferase family 4 protein</fullName>
    </submittedName>
</protein>
<evidence type="ECO:0000313" key="3">
    <source>
        <dbReference type="Proteomes" id="UP000559885"/>
    </source>
</evidence>
<sequence length="716" mass="84358">MSKLRILLYGDIDLNFMDGSAVWLTSIAPVLSSNSRIQVDLLLKAKEQNNRLTSALEGYDNLHVIQPFQEFSKMLSTKNTRLTVEEAVQIMAHLQAEKPYDLVIVRGFNLVREIMNYDVFQAITVPYLTDFKHDNRSTREEREDLKRVYNHFDYLFLQTKETKEAFKKLVEVDGEKIQLLYPMIPDFENELPRFQNRHSRLIYSGKFHEDWYTEEIIEATKKLAEENSQIHTQIVGDKFQERLREPKNQLRIKKAFQETTAIDWMGAVSREECQALIAEADVGISWRSESLDNDESVELSSKLLEYGRLGKPALVRRTKMHEDLLGKDYPLFVDDEADFVEKTLAVLSDDALYFETAQKIYQASKAFTFSAAYDRLKNFIWSFKKKKINLLFAGHDLKFATMLIEHFEQHPDFEVRKDLFTSHEKHDEKHSQECLKWADVIFCEWGLGNAVWYSKHKREDQVLITRMHFQEKDLNYPRQMVQEKIDKIIVITPYMLEEFHRIFEIPRHKMVYLDNLIDSTKLDLPKTDDHQFHLGICGILPARKRFDLALDLLEKLWEKDPRYKLFIKSKRPEELPWLMAREKERKYYTDLFERIDRAPWKENVIFDPHGNDVDKWLQKIGYLLSPSDFEGSHVSVSEAMAGGAVPIIRNWKGADTVYPKRYIVSTLEEAEGLIYDAQWEKEATISRKKYASKKFSRDKIVIQIEQLIKDMITKAQ</sequence>
<dbReference type="EMBL" id="JAARRM010000002">
    <property type="protein sequence ID" value="MBC1521312.1"/>
    <property type="molecule type" value="Genomic_DNA"/>
</dbReference>
<name>A0A841ZPC3_9LIST</name>
<dbReference type="SUPFAM" id="SSF53756">
    <property type="entry name" value="UDP-Glycosyltransferase/glycogen phosphorylase"/>
    <property type="match status" value="2"/>
</dbReference>
<evidence type="ECO:0000313" key="2">
    <source>
        <dbReference type="EMBL" id="MBC1521312.1"/>
    </source>
</evidence>
<reference evidence="2 3" key="1">
    <citation type="submission" date="2020-03" db="EMBL/GenBank/DDBJ databases">
        <title>Soil Listeria distribution.</title>
        <authorList>
            <person name="Liao J."/>
            <person name="Wiedmann M."/>
        </authorList>
    </citation>
    <scope>NUCLEOTIDE SEQUENCE [LARGE SCALE GENOMIC DNA]</scope>
    <source>
        <strain evidence="2 3">FSL L7-1507</strain>
    </source>
</reference>
<keyword evidence="1 2" id="KW-0808">Transferase</keyword>
<dbReference type="Pfam" id="PF13692">
    <property type="entry name" value="Glyco_trans_1_4"/>
    <property type="match status" value="1"/>
</dbReference>
<dbReference type="RefSeq" id="WP_185373150.1">
    <property type="nucleotide sequence ID" value="NZ_JAARRM010000002.1"/>
</dbReference>
<organism evidence="2 3">
    <name type="scientific">Listeria aquatica</name>
    <dbReference type="NCBI Taxonomy" id="1494960"/>
    <lineage>
        <taxon>Bacteria</taxon>
        <taxon>Bacillati</taxon>
        <taxon>Bacillota</taxon>
        <taxon>Bacilli</taxon>
        <taxon>Bacillales</taxon>
        <taxon>Listeriaceae</taxon>
        <taxon>Listeria</taxon>
    </lineage>
</organism>
<dbReference type="GO" id="GO:0016757">
    <property type="term" value="F:glycosyltransferase activity"/>
    <property type="evidence" value="ECO:0007669"/>
    <property type="project" value="TreeGrafter"/>
</dbReference>
<accession>A0A841ZPC3</accession>
<dbReference type="GO" id="GO:0009103">
    <property type="term" value="P:lipopolysaccharide biosynthetic process"/>
    <property type="evidence" value="ECO:0007669"/>
    <property type="project" value="TreeGrafter"/>
</dbReference>
<evidence type="ECO:0000256" key="1">
    <source>
        <dbReference type="ARBA" id="ARBA00022679"/>
    </source>
</evidence>